<dbReference type="PROSITE" id="PS51186">
    <property type="entry name" value="GNAT"/>
    <property type="match status" value="1"/>
</dbReference>
<dbReference type="Pfam" id="PF13673">
    <property type="entry name" value="Acetyltransf_10"/>
    <property type="match status" value="1"/>
</dbReference>
<evidence type="ECO:0000313" key="3">
    <source>
        <dbReference type="Proteomes" id="UP001440612"/>
    </source>
</evidence>
<keyword evidence="3" id="KW-1185">Reference proteome</keyword>
<evidence type="ECO:0000313" key="2">
    <source>
        <dbReference type="EMBL" id="WZC49699.1"/>
    </source>
</evidence>
<dbReference type="InterPro" id="IPR016181">
    <property type="entry name" value="Acyl_CoA_acyltransferase"/>
</dbReference>
<dbReference type="EMBL" id="CP150951">
    <property type="protein sequence ID" value="WZC49699.1"/>
    <property type="molecule type" value="Genomic_DNA"/>
</dbReference>
<reference evidence="3" key="1">
    <citation type="submission" date="2024-04" db="EMBL/GenBank/DDBJ databases">
        <title>Phylogenomic analyses of a clade within the roseobacter group suggest taxonomic reassignments of species of the genera Aestuariivita, Citreicella, Loktanella, Nautella, Pelagibaca, Ruegeria, Thalassobius, Thiobacimonas and Tropicibacter, and the proposal o.</title>
        <authorList>
            <person name="Jeon C.O."/>
        </authorList>
    </citation>
    <scope>NUCLEOTIDE SEQUENCE [LARGE SCALE GENOMIC DNA]</scope>
    <source>
        <strain evidence="3">BS5-3</strain>
    </source>
</reference>
<accession>A0ABZ2V712</accession>
<proteinExistence type="predicted"/>
<dbReference type="InterPro" id="IPR000182">
    <property type="entry name" value="GNAT_dom"/>
</dbReference>
<dbReference type="Proteomes" id="UP001440612">
    <property type="component" value="Chromosome"/>
</dbReference>
<evidence type="ECO:0000259" key="1">
    <source>
        <dbReference type="PROSITE" id="PS51186"/>
    </source>
</evidence>
<gene>
    <name evidence="2" type="ORF">AABB29_03335</name>
</gene>
<protein>
    <submittedName>
        <fullName evidence="2">N-acetyltransferase family protein</fullName>
    </submittedName>
</protein>
<organism evidence="2 3">
    <name type="scientific">Yoonia phaeophyticola</name>
    <dbReference type="NCBI Taxonomy" id="3137369"/>
    <lineage>
        <taxon>Bacteria</taxon>
        <taxon>Pseudomonadati</taxon>
        <taxon>Pseudomonadota</taxon>
        <taxon>Alphaproteobacteria</taxon>
        <taxon>Rhodobacterales</taxon>
        <taxon>Paracoccaceae</taxon>
        <taxon>Yoonia</taxon>
    </lineage>
</organism>
<name>A0ABZ2V712_9RHOB</name>
<sequence length="143" mass="15891">MINVAPIRRATAQDGPACAGIVDAWIDNTTWMPRSITRADLETLLTEGLPTREAYVIGDPVLGYLSLDPEENHIWGFYVGQPGAGLGARLLTQAKQGRPRLQLHTHLPNKRAHAFYAREGFQQVGEPWCGEDGVVEIKMEWRA</sequence>
<dbReference type="RefSeq" id="WP_341367809.1">
    <property type="nucleotide sequence ID" value="NZ_CP150951.2"/>
</dbReference>
<dbReference type="SUPFAM" id="SSF55729">
    <property type="entry name" value="Acyl-CoA N-acyltransferases (Nat)"/>
    <property type="match status" value="1"/>
</dbReference>
<dbReference type="Gene3D" id="3.40.630.30">
    <property type="match status" value="1"/>
</dbReference>
<feature type="domain" description="N-acetyltransferase" evidence="1">
    <location>
        <begin position="5"/>
        <end position="143"/>
    </location>
</feature>